<accession>A0ABQ5IKZ4</accession>
<keyword evidence="2" id="KW-1185">Reference proteome</keyword>
<sequence>MSHPWDLSDGKALLRDVNMEKSASQPSVVHTTNIGFSTCDGKSIYVLPTEGNGDAIVFNIVPNVLNIAEIFGVPFKTFADIEDLMNGIEMGNHEAVWSIMTEDRFSKSTSYAGVAGASAKDQPKVNFNFCPLVADPVFDGVNISILCKVVEKEQLGETWAKKDYDEYQRLLFFKFDSRAVLEA</sequence>
<evidence type="ECO:0000313" key="2">
    <source>
        <dbReference type="Proteomes" id="UP001151760"/>
    </source>
</evidence>
<comment type="caution">
    <text evidence="1">The sequence shown here is derived from an EMBL/GenBank/DDBJ whole genome shotgun (WGS) entry which is preliminary data.</text>
</comment>
<reference evidence="1" key="2">
    <citation type="submission" date="2022-01" db="EMBL/GenBank/DDBJ databases">
        <authorList>
            <person name="Yamashiro T."/>
            <person name="Shiraishi A."/>
            <person name="Satake H."/>
            <person name="Nakayama K."/>
        </authorList>
    </citation>
    <scope>NUCLEOTIDE SEQUENCE</scope>
</reference>
<dbReference type="EMBL" id="BQNB010020905">
    <property type="protein sequence ID" value="GJU00852.1"/>
    <property type="molecule type" value="Genomic_DNA"/>
</dbReference>
<organism evidence="1 2">
    <name type="scientific">Tanacetum coccineum</name>
    <dbReference type="NCBI Taxonomy" id="301880"/>
    <lineage>
        <taxon>Eukaryota</taxon>
        <taxon>Viridiplantae</taxon>
        <taxon>Streptophyta</taxon>
        <taxon>Embryophyta</taxon>
        <taxon>Tracheophyta</taxon>
        <taxon>Spermatophyta</taxon>
        <taxon>Magnoliopsida</taxon>
        <taxon>eudicotyledons</taxon>
        <taxon>Gunneridae</taxon>
        <taxon>Pentapetalae</taxon>
        <taxon>asterids</taxon>
        <taxon>campanulids</taxon>
        <taxon>Asterales</taxon>
        <taxon>Asteraceae</taxon>
        <taxon>Asteroideae</taxon>
        <taxon>Anthemideae</taxon>
        <taxon>Anthemidinae</taxon>
        <taxon>Tanacetum</taxon>
    </lineage>
</organism>
<reference evidence="1" key="1">
    <citation type="journal article" date="2022" name="Int. J. Mol. Sci.">
        <title>Draft Genome of Tanacetum Coccineum: Genomic Comparison of Closely Related Tanacetum-Family Plants.</title>
        <authorList>
            <person name="Yamashiro T."/>
            <person name="Shiraishi A."/>
            <person name="Nakayama K."/>
            <person name="Satake H."/>
        </authorList>
    </citation>
    <scope>NUCLEOTIDE SEQUENCE</scope>
</reference>
<evidence type="ECO:0000313" key="1">
    <source>
        <dbReference type="EMBL" id="GJU00852.1"/>
    </source>
</evidence>
<feature type="non-terminal residue" evidence="1">
    <location>
        <position position="183"/>
    </location>
</feature>
<dbReference type="Proteomes" id="UP001151760">
    <property type="component" value="Unassembled WGS sequence"/>
</dbReference>
<protein>
    <submittedName>
        <fullName evidence="1">Uncharacterized protein</fullName>
    </submittedName>
</protein>
<gene>
    <name evidence="1" type="ORF">Tco_1111190</name>
</gene>
<proteinExistence type="predicted"/>
<name>A0ABQ5IKZ4_9ASTR</name>